<feature type="compositionally biased region" description="Low complexity" evidence="3">
    <location>
        <begin position="144"/>
        <end position="155"/>
    </location>
</feature>
<proteinExistence type="inferred from homology"/>
<keyword evidence="5" id="KW-1185">Reference proteome</keyword>
<dbReference type="EMBL" id="SLXO01000002">
    <property type="protein sequence ID" value="TCP37713.1"/>
    <property type="molecule type" value="Genomic_DNA"/>
</dbReference>
<name>A0A4R2PPM5_RHOSA</name>
<dbReference type="InterPro" id="IPR002765">
    <property type="entry name" value="UPF0145_YbjQ-like"/>
</dbReference>
<comment type="similarity">
    <text evidence="1 2">Belongs to the UPF0145 family.</text>
</comment>
<dbReference type="SUPFAM" id="SSF117782">
    <property type="entry name" value="YbjQ-like"/>
    <property type="match status" value="1"/>
</dbReference>
<dbReference type="Pfam" id="PF01906">
    <property type="entry name" value="YbjQ_1"/>
    <property type="match status" value="1"/>
</dbReference>
<evidence type="ECO:0000256" key="2">
    <source>
        <dbReference type="HAMAP-Rule" id="MF_00338"/>
    </source>
</evidence>
<dbReference type="InterPro" id="IPR035439">
    <property type="entry name" value="UPF0145_dom_sf"/>
</dbReference>
<dbReference type="RefSeq" id="WP_132707345.1">
    <property type="nucleotide sequence ID" value="NZ_JACIGF010000002.1"/>
</dbReference>
<evidence type="ECO:0000313" key="4">
    <source>
        <dbReference type="EMBL" id="TCP37713.1"/>
    </source>
</evidence>
<accession>A0A4R2PPM5</accession>
<feature type="compositionally biased region" description="Basic and acidic residues" evidence="3">
    <location>
        <begin position="124"/>
        <end position="139"/>
    </location>
</feature>
<feature type="region of interest" description="Disordered" evidence="3">
    <location>
        <begin position="122"/>
        <end position="186"/>
    </location>
</feature>
<organism evidence="4 5">
    <name type="scientific">Rhodothalassium salexigens DSM 2132</name>
    <dbReference type="NCBI Taxonomy" id="1188247"/>
    <lineage>
        <taxon>Bacteria</taxon>
        <taxon>Pseudomonadati</taxon>
        <taxon>Pseudomonadota</taxon>
        <taxon>Alphaproteobacteria</taxon>
        <taxon>Rhodothalassiales</taxon>
        <taxon>Rhodothalassiaceae</taxon>
        <taxon>Rhodothalassium</taxon>
    </lineage>
</organism>
<evidence type="ECO:0000313" key="5">
    <source>
        <dbReference type="Proteomes" id="UP000295399"/>
    </source>
</evidence>
<dbReference type="PANTHER" id="PTHR34068">
    <property type="entry name" value="UPF0145 PROTEIN YBJQ"/>
    <property type="match status" value="1"/>
</dbReference>
<protein>
    <recommendedName>
        <fullName evidence="2">UPF0145 protein EV659_102119</fullName>
    </recommendedName>
</protein>
<dbReference type="Gene3D" id="3.30.110.70">
    <property type="entry name" value="Hypothetical protein apc22750. Chain B"/>
    <property type="match status" value="1"/>
</dbReference>
<comment type="caution">
    <text evidence="4">The sequence shown here is derived from an EMBL/GenBank/DDBJ whole genome shotgun (WGS) entry which is preliminary data.</text>
</comment>
<dbReference type="HAMAP" id="MF_00338">
    <property type="entry name" value="UPF0145"/>
    <property type="match status" value="1"/>
</dbReference>
<evidence type="ECO:0000256" key="1">
    <source>
        <dbReference type="ARBA" id="ARBA00010751"/>
    </source>
</evidence>
<dbReference type="AlphaFoldDB" id="A0A4R2PPM5"/>
<sequence>MAVLRDNQPAGRLIVTNTETVPGHRVVEQLGVVQGSTVRAKHLGRDILAGLKNLVGGELKSYTALMTEAREEAIARLVAEADGLGADAVVNLRLSTMTVTDGAAEILAYGTAVRLVRVATEEQAPDRQIRERPAPERHAPHGQPAPAADPNRDAALGATVPGPGAADPLSDAADPGARSASDHRHD</sequence>
<dbReference type="Proteomes" id="UP000295399">
    <property type="component" value="Unassembled WGS sequence"/>
</dbReference>
<gene>
    <name evidence="4" type="ORF">EV659_102119</name>
</gene>
<dbReference type="InParanoid" id="A0A4R2PPM5"/>
<dbReference type="OrthoDB" id="9796448at2"/>
<evidence type="ECO:0000256" key="3">
    <source>
        <dbReference type="SAM" id="MobiDB-lite"/>
    </source>
</evidence>
<reference evidence="4 5" key="1">
    <citation type="submission" date="2019-03" db="EMBL/GenBank/DDBJ databases">
        <title>Genomic Encyclopedia of Type Strains, Phase IV (KMG-IV): sequencing the most valuable type-strain genomes for metagenomic binning, comparative biology and taxonomic classification.</title>
        <authorList>
            <person name="Goeker M."/>
        </authorList>
    </citation>
    <scope>NUCLEOTIDE SEQUENCE [LARGE SCALE GENOMIC DNA]</scope>
    <source>
        <strain evidence="4 5">DSM 2132</strain>
    </source>
</reference>
<dbReference type="PANTHER" id="PTHR34068:SF2">
    <property type="entry name" value="UPF0145 PROTEIN SCO3412"/>
    <property type="match status" value="1"/>
</dbReference>